<dbReference type="GO" id="GO:0005739">
    <property type="term" value="C:mitochondrion"/>
    <property type="evidence" value="ECO:0007669"/>
    <property type="project" value="UniProtKB-SubCell"/>
</dbReference>
<keyword evidence="10" id="KW-1185">Reference proteome</keyword>
<dbReference type="OrthoDB" id="4062665at2759"/>
<dbReference type="AlphaFoldDB" id="A0A8J2T6I8"/>
<evidence type="ECO:0000256" key="8">
    <source>
        <dbReference type="ARBA" id="ARBA00023128"/>
    </source>
</evidence>
<protein>
    <recommendedName>
        <fullName evidence="5">ATPase expression protein 2, mitochondrial</fullName>
    </recommendedName>
</protein>
<evidence type="ECO:0000256" key="3">
    <source>
        <dbReference type="ARBA" id="ARBA00009790"/>
    </source>
</evidence>
<comment type="similarity">
    <text evidence="3">Belongs to the AEP2 family.</text>
</comment>
<dbReference type="GO" id="GO:0006417">
    <property type="term" value="P:regulation of translation"/>
    <property type="evidence" value="ECO:0007669"/>
    <property type="project" value="UniProtKB-KW"/>
</dbReference>
<evidence type="ECO:0000256" key="5">
    <source>
        <dbReference type="ARBA" id="ARBA00019258"/>
    </source>
</evidence>
<reference evidence="10" key="1">
    <citation type="journal article" date="2013" name="Genome Announc.">
        <title>Genome sequence of the food spoilage yeast Zygosaccharomyces bailii CLIB 213(T).</title>
        <authorList>
            <person name="Galeote V."/>
            <person name="Bigey F."/>
            <person name="Devillers H."/>
            <person name="Neuveglise C."/>
            <person name="Dequin S."/>
        </authorList>
    </citation>
    <scope>NUCLEOTIDE SEQUENCE [LARGE SCALE GENOMIC DNA]</scope>
    <source>
        <strain evidence="10">CLIB 213 / ATCC 58445 / CBS 680 / CCRC 21525 / NBRC 1098 / NCYC 1416 / NRRL Y-2227</strain>
    </source>
</reference>
<dbReference type="Pfam" id="PF12921">
    <property type="entry name" value="ATP13"/>
    <property type="match status" value="1"/>
</dbReference>
<keyword evidence="6" id="KW-0810">Translation regulation</keyword>
<dbReference type="InterPro" id="IPR024319">
    <property type="entry name" value="ATPase_expression_mit"/>
</dbReference>
<name>A0A8J2T6I8_ZYGB2</name>
<gene>
    <name evidence="9" type="ORF">BN860_07558g</name>
</gene>
<organism evidence="9 10">
    <name type="scientific">Zygosaccharomyces bailii (strain CLIB 213 / ATCC 58445 / CBS 680 / BCRC 21525 / NBRC 1098 / NCYC 1416 / NRRL Y-2227)</name>
    <dbReference type="NCBI Taxonomy" id="1333698"/>
    <lineage>
        <taxon>Eukaryota</taxon>
        <taxon>Fungi</taxon>
        <taxon>Dikarya</taxon>
        <taxon>Ascomycota</taxon>
        <taxon>Saccharomycotina</taxon>
        <taxon>Saccharomycetes</taxon>
        <taxon>Saccharomycetales</taxon>
        <taxon>Saccharomycetaceae</taxon>
        <taxon>Zygosaccharomyces</taxon>
    </lineage>
</organism>
<evidence type="ECO:0000256" key="7">
    <source>
        <dbReference type="ARBA" id="ARBA00022946"/>
    </source>
</evidence>
<proteinExistence type="inferred from homology"/>
<evidence type="ECO:0000313" key="10">
    <source>
        <dbReference type="Proteomes" id="UP000019375"/>
    </source>
</evidence>
<evidence type="ECO:0000256" key="2">
    <source>
        <dbReference type="ARBA" id="ARBA00004173"/>
    </source>
</evidence>
<comment type="subcellular location">
    <subcellularLocation>
        <location evidence="2">Mitochondrion</location>
    </subcellularLocation>
</comment>
<evidence type="ECO:0000256" key="6">
    <source>
        <dbReference type="ARBA" id="ARBA00022845"/>
    </source>
</evidence>
<comment type="subunit">
    <text evidence="4">Binds to the 5'UTR of the OLI1 mRNA.</text>
</comment>
<dbReference type="Proteomes" id="UP000019375">
    <property type="component" value="Unassembled WGS sequence"/>
</dbReference>
<evidence type="ECO:0000256" key="1">
    <source>
        <dbReference type="ARBA" id="ARBA00002412"/>
    </source>
</evidence>
<comment type="function">
    <text evidence="1">Required for translation of the mitochondrial OLI1 transcript coding for the mitochondrial ATP synthase subunit 9.</text>
</comment>
<dbReference type="EMBL" id="HG316457">
    <property type="protein sequence ID" value="CDF89575.1"/>
    <property type="molecule type" value="Genomic_DNA"/>
</dbReference>
<evidence type="ECO:0000313" key="9">
    <source>
        <dbReference type="EMBL" id="CDF89575.1"/>
    </source>
</evidence>
<keyword evidence="7" id="KW-0809">Transit peptide</keyword>
<accession>A0A8J2T6I8</accession>
<keyword evidence="8" id="KW-0496">Mitochondrion</keyword>
<sequence>MLRSACSTTHVAKALSSTLAFEHIAIAGTSTATVTNTVTTKNKERVQNSAKTLGHELLDAESKYIKPLLNYANSSQVPVGPNSKIREYLKNGQYIKLLIKLSVDSHLDQNYISNLFIDGSLTKKEYSVFLNKLLAEEALNARLSNVIPDTPHTELIYRLFEIYCDQVVNTEHVTLLQLHDMNLFVKTFVLEGQLSKAQKVLDYILKRRPLEVLLENADVEVLIQVLRLRCGALSKYWKIQPTAQKSSTTKRLGDGRSNCHLSSTYKCQDNKIILQVINAVLGDNKWKNRRSPQLDSAIVYSLGYLGQMDLIKKYIRHKWTTADEEMDASPNSDLLVAVVTSYCMKDGNMKQALHVLDQFIKRYPSVDLDAVFWRRLLQLSSAIWDKQLDSKASVSHGCWEILKHWHSERNINIPIDHGILQELYRIFAQTRNRKGAMEVLTQFFLSTFIKPEFAISGSEMALLRKYQRLILKLTAAKGNYHKGLQFCKEWSVNRANRIEMQNYFFERREAYNRKCILQKERKATLQLQYDQMEEEDMLLGRLW</sequence>
<evidence type="ECO:0000256" key="4">
    <source>
        <dbReference type="ARBA" id="ARBA00011657"/>
    </source>
</evidence>